<dbReference type="GO" id="GO:0005385">
    <property type="term" value="F:zinc ion transmembrane transporter activity"/>
    <property type="evidence" value="ECO:0007669"/>
    <property type="project" value="TreeGrafter"/>
</dbReference>
<accession>A0A183CW03</accession>
<evidence type="ECO:0000256" key="5">
    <source>
        <dbReference type="SAM" id="Phobius"/>
    </source>
</evidence>
<evidence type="ECO:0000313" key="8">
    <source>
        <dbReference type="WBParaSite" id="GPUH_0000064401-mRNA-1"/>
    </source>
</evidence>
<feature type="transmembrane region" description="Helical" evidence="5">
    <location>
        <begin position="34"/>
        <end position="58"/>
    </location>
</feature>
<dbReference type="InterPro" id="IPR003689">
    <property type="entry name" value="ZIP"/>
</dbReference>
<feature type="transmembrane region" description="Helical" evidence="5">
    <location>
        <begin position="6"/>
        <end position="27"/>
    </location>
</feature>
<evidence type="ECO:0000313" key="7">
    <source>
        <dbReference type="Proteomes" id="UP000271098"/>
    </source>
</evidence>
<dbReference type="AlphaFoldDB" id="A0A183CW03"/>
<keyword evidence="3 5" id="KW-1133">Transmembrane helix</keyword>
<dbReference type="PANTHER" id="PTHR11040">
    <property type="entry name" value="ZINC/IRON TRANSPORTER"/>
    <property type="match status" value="1"/>
</dbReference>
<keyword evidence="7" id="KW-1185">Reference proteome</keyword>
<reference evidence="6 7" key="2">
    <citation type="submission" date="2018-11" db="EMBL/GenBank/DDBJ databases">
        <authorList>
            <consortium name="Pathogen Informatics"/>
        </authorList>
    </citation>
    <scope>NUCLEOTIDE SEQUENCE [LARGE SCALE GENOMIC DNA]</scope>
</reference>
<protein>
    <submittedName>
        <fullName evidence="8">Zinc transporter ZIP1</fullName>
    </submittedName>
</protein>
<keyword evidence="4 5" id="KW-0472">Membrane</keyword>
<evidence type="ECO:0000256" key="3">
    <source>
        <dbReference type="ARBA" id="ARBA00022989"/>
    </source>
</evidence>
<dbReference type="GO" id="GO:0005886">
    <property type="term" value="C:plasma membrane"/>
    <property type="evidence" value="ECO:0007669"/>
    <property type="project" value="TreeGrafter"/>
</dbReference>
<sequence>MLSVTTLFLGIIVHKSVVAFSIGMNLIRNHPGKIFFVIFLVIIVALTAPVGGLIGIALEGAEIGEQPRNIVTAVFTSLAIGTFIYITFFEILYEERRKEEWKLEQLCSTIIGFAVIAVFMLYEP</sequence>
<proteinExistence type="predicted"/>
<organism evidence="8">
    <name type="scientific">Gongylonema pulchrum</name>
    <dbReference type="NCBI Taxonomy" id="637853"/>
    <lineage>
        <taxon>Eukaryota</taxon>
        <taxon>Metazoa</taxon>
        <taxon>Ecdysozoa</taxon>
        <taxon>Nematoda</taxon>
        <taxon>Chromadorea</taxon>
        <taxon>Rhabditida</taxon>
        <taxon>Spirurina</taxon>
        <taxon>Spiruromorpha</taxon>
        <taxon>Spiruroidea</taxon>
        <taxon>Gongylonematidae</taxon>
        <taxon>Gongylonema</taxon>
    </lineage>
</organism>
<dbReference type="OrthoDB" id="448280at2759"/>
<dbReference type="EMBL" id="UYRT01000618">
    <property type="protein sequence ID" value="VDK28450.1"/>
    <property type="molecule type" value="Genomic_DNA"/>
</dbReference>
<feature type="transmembrane region" description="Helical" evidence="5">
    <location>
        <begin position="70"/>
        <end position="93"/>
    </location>
</feature>
<evidence type="ECO:0000256" key="4">
    <source>
        <dbReference type="ARBA" id="ARBA00023136"/>
    </source>
</evidence>
<name>A0A183CW03_9BILA</name>
<feature type="transmembrane region" description="Helical" evidence="5">
    <location>
        <begin position="105"/>
        <end position="122"/>
    </location>
</feature>
<dbReference type="WBParaSite" id="GPUH_0000064401-mRNA-1">
    <property type="protein sequence ID" value="GPUH_0000064401-mRNA-1"/>
    <property type="gene ID" value="GPUH_0000064401"/>
</dbReference>
<dbReference type="Proteomes" id="UP000271098">
    <property type="component" value="Unassembled WGS sequence"/>
</dbReference>
<gene>
    <name evidence="6" type="ORF">GPUH_LOCUS644</name>
</gene>
<evidence type="ECO:0000313" key="6">
    <source>
        <dbReference type="EMBL" id="VDK28450.1"/>
    </source>
</evidence>
<dbReference type="Pfam" id="PF02535">
    <property type="entry name" value="Zip"/>
    <property type="match status" value="1"/>
</dbReference>
<reference evidence="8" key="1">
    <citation type="submission" date="2016-06" db="UniProtKB">
        <authorList>
            <consortium name="WormBaseParasite"/>
        </authorList>
    </citation>
    <scope>IDENTIFICATION</scope>
</reference>
<evidence type="ECO:0000256" key="2">
    <source>
        <dbReference type="ARBA" id="ARBA00022692"/>
    </source>
</evidence>
<evidence type="ECO:0000256" key="1">
    <source>
        <dbReference type="ARBA" id="ARBA00004141"/>
    </source>
</evidence>
<comment type="subcellular location">
    <subcellularLocation>
        <location evidence="1">Membrane</location>
        <topology evidence="1">Multi-pass membrane protein</topology>
    </subcellularLocation>
</comment>
<dbReference type="PANTHER" id="PTHR11040:SF76">
    <property type="entry name" value="ZINC TRANSPORTER ZIP3"/>
    <property type="match status" value="1"/>
</dbReference>
<keyword evidence="2 5" id="KW-0812">Transmembrane</keyword>